<keyword evidence="2" id="KW-1133">Transmembrane helix</keyword>
<proteinExistence type="predicted"/>
<dbReference type="AlphaFoldDB" id="A0AAE3R629"/>
<protein>
    <submittedName>
        <fullName evidence="4">GAF domain-containing protein</fullName>
    </submittedName>
</protein>
<evidence type="ECO:0000259" key="3">
    <source>
        <dbReference type="SMART" id="SM00065"/>
    </source>
</evidence>
<dbReference type="InterPro" id="IPR029016">
    <property type="entry name" value="GAF-like_dom_sf"/>
</dbReference>
<accession>A0AAE3R629</accession>
<dbReference type="SMART" id="SM00065">
    <property type="entry name" value="GAF"/>
    <property type="match status" value="1"/>
</dbReference>
<feature type="domain" description="GAF" evidence="3">
    <location>
        <begin position="291"/>
        <end position="437"/>
    </location>
</feature>
<feature type="transmembrane region" description="Helical" evidence="2">
    <location>
        <begin position="150"/>
        <end position="168"/>
    </location>
</feature>
<dbReference type="Gene3D" id="3.30.450.40">
    <property type="match status" value="1"/>
</dbReference>
<comment type="caution">
    <text evidence="4">The sequence shown here is derived from an EMBL/GenBank/DDBJ whole genome shotgun (WGS) entry which is preliminary data.</text>
</comment>
<reference evidence="4" key="1">
    <citation type="submission" date="2023-05" db="EMBL/GenBank/DDBJ databases">
        <authorList>
            <person name="Zhang X."/>
        </authorList>
    </citation>
    <scope>NUCLEOTIDE SEQUENCE</scope>
    <source>
        <strain evidence="4">BD1B2-1</strain>
    </source>
</reference>
<evidence type="ECO:0000256" key="2">
    <source>
        <dbReference type="SAM" id="Phobius"/>
    </source>
</evidence>
<evidence type="ECO:0000313" key="4">
    <source>
        <dbReference type="EMBL" id="MDJ1502144.1"/>
    </source>
</evidence>
<keyword evidence="1" id="KW-0175">Coiled coil</keyword>
<dbReference type="InterPro" id="IPR003018">
    <property type="entry name" value="GAF"/>
</dbReference>
<gene>
    <name evidence="4" type="ORF">QNI22_15870</name>
</gene>
<evidence type="ECO:0000256" key="1">
    <source>
        <dbReference type="SAM" id="Coils"/>
    </source>
</evidence>
<keyword evidence="2" id="KW-0472">Membrane</keyword>
<dbReference type="EMBL" id="JASJOU010000005">
    <property type="protein sequence ID" value="MDJ1502144.1"/>
    <property type="molecule type" value="Genomic_DNA"/>
</dbReference>
<dbReference type="RefSeq" id="WP_314512029.1">
    <property type="nucleotide sequence ID" value="NZ_JASJOU010000005.1"/>
</dbReference>
<name>A0AAE3R629_9BACT</name>
<dbReference type="SUPFAM" id="SSF55781">
    <property type="entry name" value="GAF domain-like"/>
    <property type="match status" value="1"/>
</dbReference>
<dbReference type="Pfam" id="PF13185">
    <property type="entry name" value="GAF_2"/>
    <property type="match status" value="1"/>
</dbReference>
<evidence type="ECO:0000313" key="5">
    <source>
        <dbReference type="Proteomes" id="UP001232063"/>
    </source>
</evidence>
<keyword evidence="5" id="KW-1185">Reference proteome</keyword>
<keyword evidence="2" id="KW-0812">Transmembrane</keyword>
<dbReference type="Proteomes" id="UP001232063">
    <property type="component" value="Unassembled WGS sequence"/>
</dbReference>
<organism evidence="4 5">
    <name type="scientific">Xanthocytophaga agilis</name>
    <dbReference type="NCBI Taxonomy" id="3048010"/>
    <lineage>
        <taxon>Bacteria</taxon>
        <taxon>Pseudomonadati</taxon>
        <taxon>Bacteroidota</taxon>
        <taxon>Cytophagia</taxon>
        <taxon>Cytophagales</taxon>
        <taxon>Rhodocytophagaceae</taxon>
        <taxon>Xanthocytophaga</taxon>
    </lineage>
</organism>
<feature type="coiled-coil region" evidence="1">
    <location>
        <begin position="433"/>
        <end position="488"/>
    </location>
</feature>
<sequence length="490" mass="56996">MKLQAEAVARELKNCYELPVRHIDVSLRGYALIHEDRFLYIKPSEVRGDMERAFTRLDSLLRVQQYNDPKGWEQLKAMKQAMRDYATFHESMIKLIKQDNMQDFLTEFSKDKGFSLWKVYEKLLITINAFEEKRLREAEQEYANANSTNLYIQILLTLIGIPSILFVIQRLRKEGTQRFQLLTNLDANNRKYLFDPGTALNTNEAHKSIEHSIDNIKKASSFVKEISQGNYNVDWQGLTQQNIYLNQSNLAGELLQMREQMKKLKAEEEKRNWTNEGLARFSEIVRNHQHHIEKLSYEVICFLTKYIDAQQGSLFVVQGTEKDVYLELTACYAFDRKKFIQKQIPAGTGLLGQTYLEGESILLTDIPQGYIEITSGLGDATPGCLVIVPMRYNDQVEALIELAGFNQFEDYQVRFLEKAGEFMASAIMNAKTAMRTEKLLQESQEQAEMLKSQEEEMRQNMEELAATQEEMFRKERELEARLKSMENISR</sequence>